<proteinExistence type="predicted"/>
<organism evidence="1">
    <name type="scientific">virus sp. ctML55</name>
    <dbReference type="NCBI Taxonomy" id="2827627"/>
    <lineage>
        <taxon>Viruses</taxon>
    </lineage>
</organism>
<reference evidence="1" key="1">
    <citation type="journal article" date="2021" name="Proc. Natl. Acad. Sci. U.S.A.">
        <title>A Catalog of Tens of Thousands of Viruses from Human Metagenomes Reveals Hidden Associations with Chronic Diseases.</title>
        <authorList>
            <person name="Tisza M.J."/>
            <person name="Buck C.B."/>
        </authorList>
    </citation>
    <scope>NUCLEOTIDE SEQUENCE</scope>
    <source>
        <strain evidence="1">CtML55</strain>
    </source>
</reference>
<evidence type="ECO:0000313" key="1">
    <source>
        <dbReference type="EMBL" id="DAE30729.1"/>
    </source>
</evidence>
<sequence>MVIPTSTSLTSKPVACVASIKSRLGCCTRRS</sequence>
<protein>
    <submittedName>
        <fullName evidence="1">Uncharacterized protein</fullName>
    </submittedName>
</protein>
<accession>A0A8S5RI28</accession>
<dbReference type="EMBL" id="BK059105">
    <property type="protein sequence ID" value="DAE30729.1"/>
    <property type="molecule type" value="Genomic_DNA"/>
</dbReference>
<name>A0A8S5RI28_9VIRU</name>